<keyword evidence="2" id="KW-0812">Transmembrane</keyword>
<proteinExistence type="predicted"/>
<accession>A0A1H3D0P7</accession>
<evidence type="ECO:0008006" key="5">
    <source>
        <dbReference type="Google" id="ProtNLM"/>
    </source>
</evidence>
<evidence type="ECO:0000313" key="4">
    <source>
        <dbReference type="Proteomes" id="UP000199118"/>
    </source>
</evidence>
<feature type="compositionally biased region" description="Low complexity" evidence="1">
    <location>
        <begin position="113"/>
        <end position="140"/>
    </location>
</feature>
<name>A0A1H3D0P7_9RHOB</name>
<keyword evidence="4" id="KW-1185">Reference proteome</keyword>
<dbReference type="Proteomes" id="UP000199118">
    <property type="component" value="Unassembled WGS sequence"/>
</dbReference>
<dbReference type="EMBL" id="FNMZ01000007">
    <property type="protein sequence ID" value="SDX59708.1"/>
    <property type="molecule type" value="Genomic_DNA"/>
</dbReference>
<evidence type="ECO:0000256" key="1">
    <source>
        <dbReference type="SAM" id="MobiDB-lite"/>
    </source>
</evidence>
<keyword evidence="2" id="KW-1133">Transmembrane helix</keyword>
<organism evidence="3 4">
    <name type="scientific">Albimonas donghaensis</name>
    <dbReference type="NCBI Taxonomy" id="356660"/>
    <lineage>
        <taxon>Bacteria</taxon>
        <taxon>Pseudomonadati</taxon>
        <taxon>Pseudomonadota</taxon>
        <taxon>Alphaproteobacteria</taxon>
        <taxon>Rhodobacterales</taxon>
        <taxon>Paracoccaceae</taxon>
        <taxon>Albimonas</taxon>
    </lineage>
</organism>
<dbReference type="AlphaFoldDB" id="A0A1H3D0P7"/>
<reference evidence="3 4" key="1">
    <citation type="submission" date="2016-10" db="EMBL/GenBank/DDBJ databases">
        <authorList>
            <person name="de Groot N.N."/>
        </authorList>
    </citation>
    <scope>NUCLEOTIDE SEQUENCE [LARGE SCALE GENOMIC DNA]</scope>
    <source>
        <strain evidence="3 4">DSM 17890</strain>
    </source>
</reference>
<feature type="compositionally biased region" description="Basic and acidic residues" evidence="1">
    <location>
        <begin position="1"/>
        <end position="29"/>
    </location>
</feature>
<dbReference type="STRING" id="356660.SAMN05444336_10752"/>
<keyword evidence="2" id="KW-0472">Membrane</keyword>
<evidence type="ECO:0000313" key="3">
    <source>
        <dbReference type="EMBL" id="SDX59708.1"/>
    </source>
</evidence>
<feature type="transmembrane region" description="Helical" evidence="2">
    <location>
        <begin position="151"/>
        <end position="169"/>
    </location>
</feature>
<sequence>MTRRDYEARRGRDGARDEQAGRPAREENAMTRTAKARMTEAELAALADALAAAPDAEPGAGGLENAARAEAAAAALDQALAELAAASPPPLPPALLARMERDAAEALAAFRDAPGPTSAASPARPARPAAAYRDPRLAGGARRRAGRLTRIGAPAAFAASMAMGVALGYSGDNPLARGFALLTTGYSYESAFLQAEFLPDADLPTLEETR</sequence>
<protein>
    <recommendedName>
        <fullName evidence="5">DUF3619 family protein</fullName>
    </recommendedName>
</protein>
<feature type="region of interest" description="Disordered" evidence="1">
    <location>
        <begin position="113"/>
        <end position="143"/>
    </location>
</feature>
<gene>
    <name evidence="3" type="ORF">SAMN05444336_10752</name>
</gene>
<feature type="region of interest" description="Disordered" evidence="1">
    <location>
        <begin position="1"/>
        <end position="34"/>
    </location>
</feature>
<evidence type="ECO:0000256" key="2">
    <source>
        <dbReference type="SAM" id="Phobius"/>
    </source>
</evidence>